<organism evidence="1 2">
    <name type="scientific">Granulicella mallensis</name>
    <dbReference type="NCBI Taxonomy" id="940614"/>
    <lineage>
        <taxon>Bacteria</taxon>
        <taxon>Pseudomonadati</taxon>
        <taxon>Acidobacteriota</taxon>
        <taxon>Terriglobia</taxon>
        <taxon>Terriglobales</taxon>
        <taxon>Acidobacteriaceae</taxon>
        <taxon>Granulicella</taxon>
    </lineage>
</organism>
<comment type="caution">
    <text evidence="1">The sequence shown here is derived from an EMBL/GenBank/DDBJ whole genome shotgun (WGS) entry which is preliminary data.</text>
</comment>
<evidence type="ECO:0000313" key="2">
    <source>
        <dbReference type="Proteomes" id="UP000584867"/>
    </source>
</evidence>
<dbReference type="Gene3D" id="3.40.50.1820">
    <property type="entry name" value="alpha/beta hydrolase"/>
    <property type="match status" value="1"/>
</dbReference>
<dbReference type="PANTHER" id="PTHR48098">
    <property type="entry name" value="ENTEROCHELIN ESTERASE-RELATED"/>
    <property type="match status" value="1"/>
</dbReference>
<name>A0A7W8E9X6_9BACT</name>
<protein>
    <submittedName>
        <fullName evidence="1">Esterase/lipase superfamily enzyme</fullName>
    </submittedName>
</protein>
<gene>
    <name evidence="1" type="ORF">HDF15_002507</name>
</gene>
<reference evidence="1 2" key="1">
    <citation type="submission" date="2020-08" db="EMBL/GenBank/DDBJ databases">
        <title>Genomic Encyclopedia of Type Strains, Phase IV (KMG-V): Genome sequencing to study the core and pangenomes of soil and plant-associated prokaryotes.</title>
        <authorList>
            <person name="Whitman W."/>
        </authorList>
    </citation>
    <scope>NUCLEOTIDE SEQUENCE [LARGE SCALE GENOMIC DNA]</scope>
    <source>
        <strain evidence="1 2">X5P3</strain>
    </source>
</reference>
<dbReference type="Pfam" id="PF00756">
    <property type="entry name" value="Esterase"/>
    <property type="match status" value="1"/>
</dbReference>
<dbReference type="Proteomes" id="UP000584867">
    <property type="component" value="Unassembled WGS sequence"/>
</dbReference>
<dbReference type="SUPFAM" id="SSF53474">
    <property type="entry name" value="alpha/beta-Hydrolases"/>
    <property type="match status" value="1"/>
</dbReference>
<accession>A0A7W8E9X6</accession>
<dbReference type="RefSeq" id="WP_184255824.1">
    <property type="nucleotide sequence ID" value="NZ_JACHIO010000009.1"/>
</dbReference>
<dbReference type="EMBL" id="JACHIO010000009">
    <property type="protein sequence ID" value="MBB5064156.1"/>
    <property type="molecule type" value="Genomic_DNA"/>
</dbReference>
<dbReference type="PANTHER" id="PTHR48098:SF3">
    <property type="entry name" value="IRON(III) ENTEROBACTIN ESTERASE"/>
    <property type="match status" value="1"/>
</dbReference>
<evidence type="ECO:0000313" key="1">
    <source>
        <dbReference type="EMBL" id="MBB5064156.1"/>
    </source>
</evidence>
<dbReference type="InterPro" id="IPR050583">
    <property type="entry name" value="Mycobacterial_A85_antigen"/>
</dbReference>
<dbReference type="InterPro" id="IPR000801">
    <property type="entry name" value="Esterase-like"/>
</dbReference>
<proteinExistence type="predicted"/>
<sequence length="236" mass="27734">MKREYYKGYSGELDREMEMLVFGHDGLPAIVFPTSCGRFYEFEDRAMVASVQDKIEAGKLQLFCVDSVDAESWYNRDVPPRWRIARHMQYEEYILKGVVPFVRQRNHQPHLVSLGCSLGGYHAANIAFRHPHLFSGLLSMSGAFDMKGFLRGYYDEDCYFNLPLDYLPNLHDAGYLDRMRHNTYVLATGVHDHCWNDNERLATELRAKNIPVRLDVWGDNAEHDWPWWQRMMQVYL</sequence>
<dbReference type="InterPro" id="IPR029058">
    <property type="entry name" value="AB_hydrolase_fold"/>
</dbReference>
<dbReference type="AlphaFoldDB" id="A0A7W8E9X6"/>